<organism evidence="2 3">
    <name type="scientific">Adineta steineri</name>
    <dbReference type="NCBI Taxonomy" id="433720"/>
    <lineage>
        <taxon>Eukaryota</taxon>
        <taxon>Metazoa</taxon>
        <taxon>Spiralia</taxon>
        <taxon>Gnathifera</taxon>
        <taxon>Rotifera</taxon>
        <taxon>Eurotatoria</taxon>
        <taxon>Bdelloidea</taxon>
        <taxon>Adinetida</taxon>
        <taxon>Adinetidae</taxon>
        <taxon>Adineta</taxon>
    </lineage>
</organism>
<feature type="transmembrane region" description="Helical" evidence="1">
    <location>
        <begin position="139"/>
        <end position="157"/>
    </location>
</feature>
<comment type="caution">
    <text evidence="2">The sequence shown here is derived from an EMBL/GenBank/DDBJ whole genome shotgun (WGS) entry which is preliminary data.</text>
</comment>
<dbReference type="AlphaFoldDB" id="A0A819B1F3"/>
<evidence type="ECO:0000313" key="2">
    <source>
        <dbReference type="EMBL" id="CAF3793207.1"/>
    </source>
</evidence>
<keyword evidence="1" id="KW-1133">Transmembrane helix</keyword>
<name>A0A819B1F3_9BILA</name>
<sequence>MKSTTKSDEPIISNDYVTCYADRLVIHLYYFPYGNKTIQYRDIQSCDLLRMSDLSIWKKKMWGMALSAIWWHSDIRRHNREYYILLDANQWPKIGLTMDDNQISDVYKLIIQQINTNQSEKRPFDHNEKLNANTNRKSNLFLFNIIVSYLSLLFLSMKSDEPIISNEYITCYSDRLVIHLYYFPYGKKTIKYKDIQLCELCRFNTLSKFKYKKWGMGLSAIWWHSDIRRYYRTHYILLETKQWPKIGLTMDDNHIDEIYQLIKQKMNNNELTKTLLQKTKLNDSEQHEHTISKIIEKNKSEYRYSMDSYGQGYAEW</sequence>
<reference evidence="2" key="1">
    <citation type="submission" date="2021-02" db="EMBL/GenBank/DDBJ databases">
        <authorList>
            <person name="Nowell W R."/>
        </authorList>
    </citation>
    <scope>NUCLEOTIDE SEQUENCE</scope>
</reference>
<dbReference type="Proteomes" id="UP000663868">
    <property type="component" value="Unassembled WGS sequence"/>
</dbReference>
<protein>
    <submittedName>
        <fullName evidence="2">Uncharacterized protein</fullName>
    </submittedName>
</protein>
<dbReference type="EMBL" id="CAJOBB010001009">
    <property type="protein sequence ID" value="CAF3793207.1"/>
    <property type="molecule type" value="Genomic_DNA"/>
</dbReference>
<evidence type="ECO:0000256" key="1">
    <source>
        <dbReference type="SAM" id="Phobius"/>
    </source>
</evidence>
<dbReference type="PANTHER" id="PTHR35373">
    <property type="entry name" value="PROTEIN CBG16894"/>
    <property type="match status" value="1"/>
</dbReference>
<keyword evidence="1" id="KW-0812">Transmembrane</keyword>
<keyword evidence="1" id="KW-0472">Membrane</keyword>
<proteinExistence type="predicted"/>
<evidence type="ECO:0000313" key="3">
    <source>
        <dbReference type="Proteomes" id="UP000663868"/>
    </source>
</evidence>
<gene>
    <name evidence="2" type="ORF">KXQ929_LOCUS16585</name>
</gene>
<accession>A0A819B1F3</accession>